<dbReference type="GO" id="GO:0004674">
    <property type="term" value="F:protein serine/threonine kinase activity"/>
    <property type="evidence" value="ECO:0007669"/>
    <property type="project" value="UniProtKB-KW"/>
</dbReference>
<comment type="catalytic activity">
    <reaction evidence="9">
        <text>L-seryl-[protein] + ATP = O-phospho-L-seryl-[protein] + ADP + H(+)</text>
        <dbReference type="Rhea" id="RHEA:17989"/>
        <dbReference type="Rhea" id="RHEA-COMP:9863"/>
        <dbReference type="Rhea" id="RHEA-COMP:11604"/>
        <dbReference type="ChEBI" id="CHEBI:15378"/>
        <dbReference type="ChEBI" id="CHEBI:29999"/>
        <dbReference type="ChEBI" id="CHEBI:30616"/>
        <dbReference type="ChEBI" id="CHEBI:83421"/>
        <dbReference type="ChEBI" id="CHEBI:456216"/>
        <dbReference type="EC" id="2.7.11.1"/>
    </reaction>
</comment>
<dbReference type="Proteomes" id="UP000533017">
    <property type="component" value="Unassembled WGS sequence"/>
</dbReference>
<dbReference type="EMBL" id="FOOI01000008">
    <property type="protein sequence ID" value="SFG74768.1"/>
    <property type="molecule type" value="Genomic_DNA"/>
</dbReference>
<evidence type="ECO:0000256" key="6">
    <source>
        <dbReference type="ARBA" id="ARBA00022777"/>
    </source>
</evidence>
<feature type="binding site" evidence="10">
    <location>
        <position position="40"/>
    </location>
    <ligand>
        <name>ATP</name>
        <dbReference type="ChEBI" id="CHEBI:30616"/>
    </ligand>
</feature>
<name>A0A1I2UCJ7_9ACTN</name>
<keyword evidence="7 10" id="KW-0067">ATP-binding</keyword>
<dbReference type="CDD" id="cd14014">
    <property type="entry name" value="STKc_PknB_like"/>
    <property type="match status" value="1"/>
</dbReference>
<dbReference type="CDD" id="cd06577">
    <property type="entry name" value="PASTA_pknB"/>
    <property type="match status" value="3"/>
</dbReference>
<keyword evidence="12" id="KW-0812">Transmembrane</keyword>
<evidence type="ECO:0000256" key="3">
    <source>
        <dbReference type="ARBA" id="ARBA00022679"/>
    </source>
</evidence>
<dbReference type="PANTHER" id="PTHR43289">
    <property type="entry name" value="MITOGEN-ACTIVATED PROTEIN KINASE KINASE KINASE 20-RELATED"/>
    <property type="match status" value="1"/>
</dbReference>
<dbReference type="SUPFAM" id="SSF56112">
    <property type="entry name" value="Protein kinase-like (PK-like)"/>
    <property type="match status" value="1"/>
</dbReference>
<accession>A0A1I2UCJ7</accession>
<evidence type="ECO:0000259" key="13">
    <source>
        <dbReference type="PROSITE" id="PS50011"/>
    </source>
</evidence>
<proteinExistence type="predicted"/>
<organism evidence="16 17">
    <name type="scientific">Actinopolymorpha cephalotaxi</name>
    <dbReference type="NCBI Taxonomy" id="504797"/>
    <lineage>
        <taxon>Bacteria</taxon>
        <taxon>Bacillati</taxon>
        <taxon>Actinomycetota</taxon>
        <taxon>Actinomycetes</taxon>
        <taxon>Propionibacteriales</taxon>
        <taxon>Actinopolymorphaceae</taxon>
        <taxon>Actinopolymorpha</taxon>
    </lineage>
</organism>
<protein>
    <recommendedName>
        <fullName evidence="1">non-specific serine/threonine protein kinase</fullName>
        <ecNumber evidence="1">2.7.11.1</ecNumber>
    </recommendedName>
</protein>
<evidence type="ECO:0000256" key="8">
    <source>
        <dbReference type="ARBA" id="ARBA00047899"/>
    </source>
</evidence>
<evidence type="ECO:0000313" key="16">
    <source>
        <dbReference type="EMBL" id="SFG74768.1"/>
    </source>
</evidence>
<dbReference type="RefSeq" id="WP_092883922.1">
    <property type="nucleotide sequence ID" value="NZ_FOOI01000008.1"/>
</dbReference>
<evidence type="ECO:0000313" key="15">
    <source>
        <dbReference type="EMBL" id="NYH86531.1"/>
    </source>
</evidence>
<evidence type="ECO:0000256" key="10">
    <source>
        <dbReference type="PROSITE-ProRule" id="PRU10141"/>
    </source>
</evidence>
<keyword evidence="3 15" id="KW-0808">Transferase</keyword>
<feature type="domain" description="PASTA" evidence="14">
    <location>
        <begin position="486"/>
        <end position="553"/>
    </location>
</feature>
<evidence type="ECO:0000256" key="1">
    <source>
        <dbReference type="ARBA" id="ARBA00012513"/>
    </source>
</evidence>
<gene>
    <name evidence="15" type="ORF">FHR37_005382</name>
    <name evidence="16" type="ORF">SAMN05421678_108114</name>
</gene>
<keyword evidence="5 10" id="KW-0547">Nucleotide-binding</keyword>
<dbReference type="GO" id="GO:0045717">
    <property type="term" value="P:negative regulation of fatty acid biosynthetic process"/>
    <property type="evidence" value="ECO:0007669"/>
    <property type="project" value="UniProtKB-ARBA"/>
</dbReference>
<keyword evidence="4" id="KW-0677">Repeat</keyword>
<keyword evidence="6 16" id="KW-0418">Kinase</keyword>
<evidence type="ECO:0000256" key="2">
    <source>
        <dbReference type="ARBA" id="ARBA00022527"/>
    </source>
</evidence>
<dbReference type="AlphaFoldDB" id="A0A1I2UCJ7"/>
<dbReference type="EMBL" id="JACBZA010000001">
    <property type="protein sequence ID" value="NYH86531.1"/>
    <property type="molecule type" value="Genomic_DNA"/>
</dbReference>
<evidence type="ECO:0000313" key="17">
    <source>
        <dbReference type="Proteomes" id="UP000199052"/>
    </source>
</evidence>
<keyword evidence="18" id="KW-1185">Reference proteome</keyword>
<dbReference type="InterPro" id="IPR017441">
    <property type="entry name" value="Protein_kinase_ATP_BS"/>
</dbReference>
<evidence type="ECO:0000256" key="7">
    <source>
        <dbReference type="ARBA" id="ARBA00022840"/>
    </source>
</evidence>
<feature type="transmembrane region" description="Helical" evidence="12">
    <location>
        <begin position="326"/>
        <end position="347"/>
    </location>
</feature>
<dbReference type="NCBIfam" id="NF033483">
    <property type="entry name" value="PknB_PASTA_kin"/>
    <property type="match status" value="1"/>
</dbReference>
<evidence type="ECO:0000313" key="18">
    <source>
        <dbReference type="Proteomes" id="UP000533017"/>
    </source>
</evidence>
<dbReference type="SMART" id="SM00220">
    <property type="entry name" value="S_TKc"/>
    <property type="match status" value="1"/>
</dbReference>
<dbReference type="PROSITE" id="PS50011">
    <property type="entry name" value="PROTEIN_KINASE_DOM"/>
    <property type="match status" value="1"/>
</dbReference>
<dbReference type="GO" id="GO:0005524">
    <property type="term" value="F:ATP binding"/>
    <property type="evidence" value="ECO:0007669"/>
    <property type="project" value="UniProtKB-UniRule"/>
</dbReference>
<evidence type="ECO:0000256" key="11">
    <source>
        <dbReference type="SAM" id="MobiDB-lite"/>
    </source>
</evidence>
<dbReference type="PROSITE" id="PS00107">
    <property type="entry name" value="PROTEIN_KINASE_ATP"/>
    <property type="match status" value="1"/>
</dbReference>
<dbReference type="Gene3D" id="3.30.10.20">
    <property type="match status" value="3"/>
</dbReference>
<evidence type="ECO:0000256" key="5">
    <source>
        <dbReference type="ARBA" id="ARBA00022741"/>
    </source>
</evidence>
<dbReference type="Gene3D" id="1.10.510.10">
    <property type="entry name" value="Transferase(Phosphotransferase) domain 1"/>
    <property type="match status" value="1"/>
</dbReference>
<dbReference type="FunFam" id="1.10.510.10:FF:000021">
    <property type="entry name" value="Serine/threonine protein kinase"/>
    <property type="match status" value="1"/>
</dbReference>
<dbReference type="Pfam" id="PF03793">
    <property type="entry name" value="PASTA"/>
    <property type="match status" value="3"/>
</dbReference>
<dbReference type="InterPro" id="IPR005543">
    <property type="entry name" value="PASTA_dom"/>
</dbReference>
<evidence type="ECO:0000256" key="9">
    <source>
        <dbReference type="ARBA" id="ARBA00048679"/>
    </source>
</evidence>
<dbReference type="SMART" id="SM00740">
    <property type="entry name" value="PASTA"/>
    <property type="match status" value="3"/>
</dbReference>
<dbReference type="Pfam" id="PF00069">
    <property type="entry name" value="Pkinase"/>
    <property type="match status" value="1"/>
</dbReference>
<feature type="compositionally biased region" description="Pro residues" evidence="11">
    <location>
        <begin position="592"/>
        <end position="629"/>
    </location>
</feature>
<keyword evidence="12" id="KW-0472">Membrane</keyword>
<comment type="catalytic activity">
    <reaction evidence="8">
        <text>L-threonyl-[protein] + ATP = O-phospho-L-threonyl-[protein] + ADP + H(+)</text>
        <dbReference type="Rhea" id="RHEA:46608"/>
        <dbReference type="Rhea" id="RHEA-COMP:11060"/>
        <dbReference type="Rhea" id="RHEA-COMP:11605"/>
        <dbReference type="ChEBI" id="CHEBI:15378"/>
        <dbReference type="ChEBI" id="CHEBI:30013"/>
        <dbReference type="ChEBI" id="CHEBI:30616"/>
        <dbReference type="ChEBI" id="CHEBI:61977"/>
        <dbReference type="ChEBI" id="CHEBI:456216"/>
        <dbReference type="EC" id="2.7.11.1"/>
    </reaction>
</comment>
<dbReference type="PROSITE" id="PS00108">
    <property type="entry name" value="PROTEIN_KINASE_ST"/>
    <property type="match status" value="1"/>
</dbReference>
<feature type="region of interest" description="Disordered" evidence="11">
    <location>
        <begin position="299"/>
        <end position="318"/>
    </location>
</feature>
<keyword evidence="12" id="KW-1133">Transmembrane helix</keyword>
<reference evidence="15 18" key="2">
    <citation type="submission" date="2020-07" db="EMBL/GenBank/DDBJ databases">
        <title>Sequencing the genomes of 1000 actinobacteria strains.</title>
        <authorList>
            <person name="Klenk H.-P."/>
        </authorList>
    </citation>
    <scope>NUCLEOTIDE SEQUENCE [LARGE SCALE GENOMIC DNA]</scope>
    <source>
        <strain evidence="15 18">DSM 45117</strain>
    </source>
</reference>
<dbReference type="EC" id="2.7.11.1" evidence="1"/>
<dbReference type="FunFam" id="3.30.200.20:FF:000035">
    <property type="entry name" value="Serine/threonine protein kinase Stk1"/>
    <property type="match status" value="1"/>
</dbReference>
<dbReference type="STRING" id="504797.SAMN05421678_108114"/>
<keyword evidence="2 16" id="KW-0723">Serine/threonine-protein kinase</keyword>
<feature type="compositionally biased region" description="Low complexity" evidence="11">
    <location>
        <begin position="569"/>
        <end position="591"/>
    </location>
</feature>
<feature type="region of interest" description="Disordered" evidence="11">
    <location>
        <begin position="552"/>
        <end position="629"/>
    </location>
</feature>
<feature type="domain" description="Protein kinase" evidence="13">
    <location>
        <begin position="11"/>
        <end position="283"/>
    </location>
</feature>
<dbReference type="InterPro" id="IPR000719">
    <property type="entry name" value="Prot_kinase_dom"/>
</dbReference>
<dbReference type="PRINTS" id="PR01217">
    <property type="entry name" value="PRICHEXTENSN"/>
</dbReference>
<dbReference type="InterPro" id="IPR011009">
    <property type="entry name" value="Kinase-like_dom_sf"/>
</dbReference>
<evidence type="ECO:0000256" key="12">
    <source>
        <dbReference type="SAM" id="Phobius"/>
    </source>
</evidence>
<evidence type="ECO:0000256" key="4">
    <source>
        <dbReference type="ARBA" id="ARBA00022737"/>
    </source>
</evidence>
<reference evidence="16 17" key="1">
    <citation type="submission" date="2016-10" db="EMBL/GenBank/DDBJ databases">
        <authorList>
            <person name="de Groot N.N."/>
        </authorList>
    </citation>
    <scope>NUCLEOTIDE SEQUENCE [LARGE SCALE GENOMIC DNA]</scope>
    <source>
        <strain evidence="16 17">CPCC 202808</strain>
    </source>
</reference>
<dbReference type="PROSITE" id="PS51178">
    <property type="entry name" value="PASTA"/>
    <property type="match status" value="2"/>
</dbReference>
<dbReference type="Gene3D" id="3.30.200.20">
    <property type="entry name" value="Phosphorylase Kinase, domain 1"/>
    <property type="match status" value="1"/>
</dbReference>
<dbReference type="InterPro" id="IPR008271">
    <property type="entry name" value="Ser/Thr_kinase_AS"/>
</dbReference>
<dbReference type="OrthoDB" id="9769043at2"/>
<dbReference type="Proteomes" id="UP000199052">
    <property type="component" value="Unassembled WGS sequence"/>
</dbReference>
<sequence length="629" mass="66588">MTEARFLGGRYELGEVLGHGGMAEVRIGVDRRLGRTVAVKTLRPDLATDPIFQARFRREAQSAAALNQPTIVAVYDTGEEKADGISIPYIVMEYVEGRTLRDVLREGRRILPERALEITADVLEALEYSHRAGIIHRDIKPGNVMLTPNGDVKVMDFGIARAVADASATMTQTAAVIGTAQYLSPEQARGESVDARSDIYSTGCLLYELLTGRPPFVGDSPVSVAYQHVREEPRPPSMLDPEVPPIADAITLKALQKKPHDRYQSAAEMRQDIERGLSGQELIAPMLAAGATARFLPPDEPITPADPERAAAYAEDDETRDRGRKAAYILLAIAIVFVLGVAAFIGLQSLGKDSAKTVSTPTLQGKTLTEAQAALAQSRLRLGKVTQQASENVAKGQIVSQNPTPGASAKIDSAVDVAVSSGQGEVTIPAVVGKKVSAARAMLEKEGLNVLSKEDSKASGDATDVSRVNPDEGSVVKAGSTVTLYHPSGLVSVPDVVGDSAAVAEARLADAGFRVGKSYDTTSQAQAGTVVRQVPGSGRRREPDTTVTIVIARAPAQQQPKPQPKPKPTKTQEPSPTPTQTQPEPTPTQTETPPPPTETPKPTPTDTPEPPPPPQGDGATTPPPPPPAA</sequence>
<dbReference type="PANTHER" id="PTHR43289:SF6">
    <property type="entry name" value="SERINE_THREONINE-PROTEIN KINASE NEKL-3"/>
    <property type="match status" value="1"/>
</dbReference>
<evidence type="ECO:0000259" key="14">
    <source>
        <dbReference type="PROSITE" id="PS51178"/>
    </source>
</evidence>
<feature type="domain" description="PASTA" evidence="14">
    <location>
        <begin position="354"/>
        <end position="421"/>
    </location>
</feature>